<feature type="domain" description="Peptidase S9 prolyl oligopeptidase catalytic" evidence="1">
    <location>
        <begin position="81"/>
        <end position="150"/>
    </location>
</feature>
<dbReference type="InterPro" id="IPR029058">
    <property type="entry name" value="AB_hydrolase_fold"/>
</dbReference>
<dbReference type="InterPro" id="IPR001375">
    <property type="entry name" value="Peptidase_S9_cat"/>
</dbReference>
<evidence type="ECO:0000313" key="3">
    <source>
        <dbReference type="Proteomes" id="UP000217758"/>
    </source>
</evidence>
<dbReference type="RefSeq" id="WP_223213928.1">
    <property type="nucleotide sequence ID" value="NZ_AP014612.1"/>
</dbReference>
<dbReference type="Gene3D" id="1.10.10.800">
    <property type="match status" value="1"/>
</dbReference>
<dbReference type="GO" id="GO:0006508">
    <property type="term" value="P:proteolysis"/>
    <property type="evidence" value="ECO:0007669"/>
    <property type="project" value="InterPro"/>
</dbReference>
<name>A0A1L7LJY6_9STRE</name>
<dbReference type="Proteomes" id="UP000217758">
    <property type="component" value="Chromosome"/>
</dbReference>
<accession>A0A1L7LJY6</accession>
<dbReference type="Gene3D" id="3.40.50.1820">
    <property type="entry name" value="alpha/beta hydrolase"/>
    <property type="match status" value="1"/>
</dbReference>
<reference evidence="2 3" key="1">
    <citation type="journal article" date="2016" name="Microbiol. Immunol.">
        <title>Complete genome sequence of Streptococcus troglodytae TKU31 isolated from the oral cavity of a chimpanzee (Pan troglodytes).</title>
        <authorList>
            <person name="Okamoto M."/>
            <person name="Naito M."/>
            <person name="Miyanohara M."/>
            <person name="Imai S."/>
            <person name="Nomura Y."/>
            <person name="Saito W."/>
            <person name="Momoi Y."/>
            <person name="Takada K."/>
            <person name="Miyabe-Nishiwaki T."/>
            <person name="Tomonaga M."/>
            <person name="Hanada N."/>
        </authorList>
    </citation>
    <scope>NUCLEOTIDE SEQUENCE [LARGE SCALE GENOMIC DNA]</scope>
    <source>
        <strain evidence="3">TKU 31</strain>
    </source>
</reference>
<organism evidence="2 3">
    <name type="scientific">Streptococcus troglodytae</name>
    <dbReference type="NCBI Taxonomy" id="1111760"/>
    <lineage>
        <taxon>Bacteria</taxon>
        <taxon>Bacillati</taxon>
        <taxon>Bacillota</taxon>
        <taxon>Bacilli</taxon>
        <taxon>Lactobacillales</taxon>
        <taxon>Streptococcaceae</taxon>
        <taxon>Streptococcus</taxon>
    </lineage>
</organism>
<dbReference type="PANTHER" id="PTHR47751:SF1">
    <property type="entry name" value="SUPERFAMILY HYDROLASE, PUTATIVE (AFU_ORTHOLOGUE AFUA_2G16580)-RELATED"/>
    <property type="match status" value="1"/>
</dbReference>
<evidence type="ECO:0000259" key="1">
    <source>
        <dbReference type="Pfam" id="PF00326"/>
    </source>
</evidence>
<dbReference type="SUPFAM" id="SSF53474">
    <property type="entry name" value="alpha/beta-Hydrolases"/>
    <property type="match status" value="1"/>
</dbReference>
<dbReference type="KEGG" id="strg:SRT_12360"/>
<proteinExistence type="predicted"/>
<gene>
    <name evidence="2" type="ORF">SRT_12360</name>
</gene>
<sequence length="317" mass="35261">MMKKTVMIKHGYYNLTGLLFLPENVDDSQTYPAIVISAPAGAVKEQSPSFYAERLAARGLISLVFDTSFQGESGGEPRYVENPYVRVEDVKCAVDYLTSLSYIDSERIGALGICSGGGYVINAAMTDRRIKAVAGVSISDPGSWIRDGLEHEITLEAQLALLEEASKQRTAEANGSAALYGPYVPEETSPEMPRTLIEAHDYYRTPRGAHPRSVNKVSLLSVDKLLTFDTFRFIDSFLTQPILLVAGTKADTINYSKEVIEKAASRDKELYKISGASHVDLYDKKVMLIQRLIKFLLSFQKIIKLTTHFNFLKKSKR</sequence>
<dbReference type="AlphaFoldDB" id="A0A1L7LJY6"/>
<protein>
    <recommendedName>
        <fullName evidence="1">Peptidase S9 prolyl oligopeptidase catalytic domain-containing protein</fullName>
    </recommendedName>
</protein>
<keyword evidence="3" id="KW-1185">Reference proteome</keyword>
<dbReference type="PANTHER" id="PTHR47751">
    <property type="entry name" value="SUPERFAMILY HYDROLASE, PUTATIVE (AFU_ORTHOLOGUE AFUA_2G16580)-RELATED"/>
    <property type="match status" value="1"/>
</dbReference>
<dbReference type="InterPro" id="IPR051411">
    <property type="entry name" value="Polyketide_trans_af380"/>
</dbReference>
<dbReference type="GO" id="GO:0008236">
    <property type="term" value="F:serine-type peptidase activity"/>
    <property type="evidence" value="ECO:0007669"/>
    <property type="project" value="InterPro"/>
</dbReference>
<evidence type="ECO:0000313" key="2">
    <source>
        <dbReference type="EMBL" id="BAQ24497.1"/>
    </source>
</evidence>
<dbReference type="EMBL" id="AP014612">
    <property type="protein sequence ID" value="BAQ24497.1"/>
    <property type="molecule type" value="Genomic_DNA"/>
</dbReference>
<dbReference type="Pfam" id="PF00326">
    <property type="entry name" value="Peptidase_S9"/>
    <property type="match status" value="1"/>
</dbReference>